<feature type="transmembrane region" description="Helical" evidence="1">
    <location>
        <begin position="12"/>
        <end position="29"/>
    </location>
</feature>
<organism evidence="2 3">
    <name type="scientific">Mobilitalea sibirica</name>
    <dbReference type="NCBI Taxonomy" id="1462919"/>
    <lineage>
        <taxon>Bacteria</taxon>
        <taxon>Bacillati</taxon>
        <taxon>Bacillota</taxon>
        <taxon>Clostridia</taxon>
        <taxon>Lachnospirales</taxon>
        <taxon>Lachnospiraceae</taxon>
        <taxon>Mobilitalea</taxon>
    </lineage>
</organism>
<dbReference type="EMBL" id="JAEAGR010000009">
    <property type="protein sequence ID" value="MBH1941133.1"/>
    <property type="molecule type" value="Genomic_DNA"/>
</dbReference>
<dbReference type="PANTHER" id="PTHR43649:SF27">
    <property type="entry name" value="EXTRACELLULAR SOLUTE-BINDING PROTEIN FAMILY 1"/>
    <property type="match status" value="1"/>
</dbReference>
<dbReference type="Pfam" id="PF13416">
    <property type="entry name" value="SBP_bac_8"/>
    <property type="match status" value="1"/>
</dbReference>
<dbReference type="CDD" id="cd14489">
    <property type="entry name" value="CBM_SBP_bac_1_like"/>
    <property type="match status" value="1"/>
</dbReference>
<keyword evidence="1" id="KW-1133">Transmembrane helix</keyword>
<keyword evidence="1" id="KW-0812">Transmembrane</keyword>
<keyword evidence="3" id="KW-1185">Reference proteome</keyword>
<accession>A0A8J7KZX2</accession>
<dbReference type="Gene3D" id="2.60.120.260">
    <property type="entry name" value="Galactose-binding domain-like"/>
    <property type="match status" value="2"/>
</dbReference>
<dbReference type="RefSeq" id="WP_197661359.1">
    <property type="nucleotide sequence ID" value="NZ_JAEAGR010000009.1"/>
</dbReference>
<reference evidence="2" key="1">
    <citation type="submission" date="2020-12" db="EMBL/GenBank/DDBJ databases">
        <title>M. sibirica DSM 26468T genome.</title>
        <authorList>
            <person name="Thieme N."/>
            <person name="Rettenmaier R."/>
            <person name="Zverlov V."/>
            <person name="Liebl W."/>
        </authorList>
    </citation>
    <scope>NUCLEOTIDE SEQUENCE</scope>
    <source>
        <strain evidence="2">DSM 26468</strain>
    </source>
</reference>
<dbReference type="Gene3D" id="3.40.190.10">
    <property type="entry name" value="Periplasmic binding protein-like II"/>
    <property type="match status" value="1"/>
</dbReference>
<sequence length="988" mass="113070">MSEKSIFKKKSFYIILILILAVVGYAIYVKIMNDRYESKVEGTFVEAAEATETTEDSGRDDTYSLYLDKYKDAIRPENEIAIDLFDYSAGENVEKLDTFEGEEQVLVTKDDGYVEWTVNVPETGLYNIFLKYYPMEGRGIDVERALLINGKIPFSGADNLTFSRIWADGLFHDGVEKKQDNRGNDIRPPQIEAPRWEGVYLKDYEGYFVEPYLFYFEKGENTIRLNAISEPAAISELIIGQQEKLKSYEEYKTSIDTSKFQNSDLEFTLKKQGEDAEFRSSPTLYAIFDRASSNTEPYSAAKIKLNAIGGDAWRVSGQWIEWEFEVPEDGLYNISFKARQNYNRGMVSARRLTIDGEVPFEEASDVEFKYSTGWELTMLSDVNGKPAQIPLTKGKHTIRLEVTLGDLGNILNQIKDSVYRLNGMYRQILVLTGAKPDPYRDYQIDKRYPHVMEAMQKEILILEDIVDQMTEYTGQKGSETAVAGNLAEQLRRFVNNPDVIPRTMENFKQNISSLGTTVLNLSNSQLDIDYLYVSADGAKLPKVEENFFGKAAHEIRSFAASFFEDYSTIGSTYEGEDQEVKIIDVWLLSGRDQSTILKNMIDEIFTPNTGIYVNVKLIDMNTLLPAVVAGTGPDVALTVNNNIPVDYALRNASVDLTQFDDFEEVASEYHPEAFVPYKFQGGIYGIPETLNFNVMFYRKDILENDLGMNIPEDLPQTWDDVIELLPVLQKNNMQFALPSTEREINGMKNPDYSAMLAFLYQNGGQLYADDQTRTMLDNEKSVAAFELYTMFYTHYGIPQKFDFVNRFRTGEMPIGVADYMWFNTLSVFAPEIRGLWDFALVPGTVKEDGTIDRTVATWGQASVMLEGAEDKEACWEFLKWWSAAETKVRFARELESIMGAAARYATANNETFEELAWSHDEANIIREQWKWIKGNPEVAGGYYTFRHMINAFRKVTYDKEDPRETLLDYTRTINDEIRYKRKELGLDE</sequence>
<comment type="caution">
    <text evidence="2">The sequence shown here is derived from an EMBL/GenBank/DDBJ whole genome shotgun (WGS) entry which is preliminary data.</text>
</comment>
<gene>
    <name evidence="2" type="ORF">I5677_09545</name>
</gene>
<dbReference type="AlphaFoldDB" id="A0A8J7KZX2"/>
<evidence type="ECO:0000256" key="1">
    <source>
        <dbReference type="SAM" id="Phobius"/>
    </source>
</evidence>
<evidence type="ECO:0000313" key="3">
    <source>
        <dbReference type="Proteomes" id="UP000623269"/>
    </source>
</evidence>
<name>A0A8J7KZX2_9FIRM</name>
<keyword evidence="1" id="KW-0472">Membrane</keyword>
<dbReference type="InterPro" id="IPR006059">
    <property type="entry name" value="SBP"/>
</dbReference>
<evidence type="ECO:0000313" key="2">
    <source>
        <dbReference type="EMBL" id="MBH1941133.1"/>
    </source>
</evidence>
<dbReference type="SUPFAM" id="SSF53850">
    <property type="entry name" value="Periplasmic binding protein-like II"/>
    <property type="match status" value="1"/>
</dbReference>
<protein>
    <submittedName>
        <fullName evidence="2">Extracellular solute-binding protein</fullName>
    </submittedName>
</protein>
<dbReference type="PANTHER" id="PTHR43649">
    <property type="entry name" value="ARABINOSE-BINDING PROTEIN-RELATED"/>
    <property type="match status" value="1"/>
</dbReference>
<dbReference type="InterPro" id="IPR050490">
    <property type="entry name" value="Bact_solute-bd_prot1"/>
</dbReference>
<dbReference type="Proteomes" id="UP000623269">
    <property type="component" value="Unassembled WGS sequence"/>
</dbReference>
<proteinExistence type="predicted"/>